<name>A0ABP7TXF2_9BACT</name>
<evidence type="ECO:0008006" key="7">
    <source>
        <dbReference type="Google" id="ProtNLM"/>
    </source>
</evidence>
<dbReference type="CDD" id="cd06587">
    <property type="entry name" value="VOC"/>
    <property type="match status" value="1"/>
</dbReference>
<dbReference type="Pfam" id="PF22659">
    <property type="entry name" value="YycE-like_C"/>
    <property type="match status" value="1"/>
</dbReference>
<organism evidence="5 6">
    <name type="scientific">Hymenobacter glaciei</name>
    <dbReference type="NCBI Taxonomy" id="877209"/>
    <lineage>
        <taxon>Bacteria</taxon>
        <taxon>Pseudomonadati</taxon>
        <taxon>Bacteroidota</taxon>
        <taxon>Cytophagia</taxon>
        <taxon>Cytophagales</taxon>
        <taxon>Hymenobacteraceae</taxon>
        <taxon>Hymenobacter</taxon>
    </lineage>
</organism>
<dbReference type="InterPro" id="IPR029068">
    <property type="entry name" value="Glyas_Bleomycin-R_OHBP_Dase"/>
</dbReference>
<dbReference type="InterPro" id="IPR000182">
    <property type="entry name" value="GNAT_dom"/>
</dbReference>
<accession>A0ABP7TXF2</accession>
<dbReference type="InterPro" id="IPR016181">
    <property type="entry name" value="Acyl_CoA_acyltransferase"/>
</dbReference>
<dbReference type="CDD" id="cd04301">
    <property type="entry name" value="NAT_SF"/>
    <property type="match status" value="1"/>
</dbReference>
<evidence type="ECO:0000313" key="6">
    <source>
        <dbReference type="Proteomes" id="UP001501469"/>
    </source>
</evidence>
<dbReference type="PANTHER" id="PTHR43877:SF2">
    <property type="entry name" value="AMINOALKYLPHOSPHONATE N-ACETYLTRANSFERASE-RELATED"/>
    <property type="match status" value="1"/>
</dbReference>
<dbReference type="Pfam" id="PF00583">
    <property type="entry name" value="Acetyltransf_1"/>
    <property type="match status" value="1"/>
</dbReference>
<dbReference type="PANTHER" id="PTHR43877">
    <property type="entry name" value="AMINOALKYLPHOSPHONATE N-ACETYLTRANSFERASE-RELATED-RELATED"/>
    <property type="match status" value="1"/>
</dbReference>
<dbReference type="EMBL" id="BAABDK010000013">
    <property type="protein sequence ID" value="GAA4032662.1"/>
    <property type="molecule type" value="Genomic_DNA"/>
</dbReference>
<gene>
    <name evidence="5" type="ORF">GCM10022409_16150</name>
</gene>
<evidence type="ECO:0000256" key="2">
    <source>
        <dbReference type="ARBA" id="ARBA00023315"/>
    </source>
</evidence>
<protein>
    <recommendedName>
        <fullName evidence="7">GNAT family N-acetyltransferase</fullName>
    </recommendedName>
</protein>
<keyword evidence="6" id="KW-1185">Reference proteome</keyword>
<dbReference type="PROSITE" id="PS51819">
    <property type="entry name" value="VOC"/>
    <property type="match status" value="1"/>
</dbReference>
<keyword evidence="2" id="KW-0012">Acyltransferase</keyword>
<dbReference type="RefSeq" id="WP_345052649.1">
    <property type="nucleotide sequence ID" value="NZ_BAABDK010000013.1"/>
</dbReference>
<evidence type="ECO:0000256" key="1">
    <source>
        <dbReference type="ARBA" id="ARBA00022679"/>
    </source>
</evidence>
<dbReference type="SUPFAM" id="SSF54593">
    <property type="entry name" value="Glyoxalase/Bleomycin resistance protein/Dihydroxybiphenyl dioxygenase"/>
    <property type="match status" value="1"/>
</dbReference>
<proteinExistence type="predicted"/>
<evidence type="ECO:0000259" key="4">
    <source>
        <dbReference type="PROSITE" id="PS51819"/>
    </source>
</evidence>
<dbReference type="InterPro" id="IPR050832">
    <property type="entry name" value="Bact_Acetyltransf"/>
</dbReference>
<evidence type="ECO:0000313" key="5">
    <source>
        <dbReference type="EMBL" id="GAA4032662.1"/>
    </source>
</evidence>
<keyword evidence="1" id="KW-0808">Transferase</keyword>
<evidence type="ECO:0000259" key="3">
    <source>
        <dbReference type="PROSITE" id="PS51186"/>
    </source>
</evidence>
<dbReference type="Gene3D" id="3.40.630.30">
    <property type="match status" value="1"/>
</dbReference>
<feature type="domain" description="N-acetyltransferase" evidence="3">
    <location>
        <begin position="147"/>
        <end position="288"/>
    </location>
</feature>
<dbReference type="PROSITE" id="PS51186">
    <property type="entry name" value="GNAT"/>
    <property type="match status" value="1"/>
</dbReference>
<comment type="caution">
    <text evidence="5">The sequence shown here is derived from an EMBL/GenBank/DDBJ whole genome shotgun (WGS) entry which is preliminary data.</text>
</comment>
<feature type="domain" description="VOC" evidence="4">
    <location>
        <begin position="4"/>
        <end position="126"/>
    </location>
</feature>
<dbReference type="InterPro" id="IPR058997">
    <property type="entry name" value="YycE-like_C"/>
</dbReference>
<reference evidence="6" key="1">
    <citation type="journal article" date="2019" name="Int. J. Syst. Evol. Microbiol.">
        <title>The Global Catalogue of Microorganisms (GCM) 10K type strain sequencing project: providing services to taxonomists for standard genome sequencing and annotation.</title>
        <authorList>
            <consortium name="The Broad Institute Genomics Platform"/>
            <consortium name="The Broad Institute Genome Sequencing Center for Infectious Disease"/>
            <person name="Wu L."/>
            <person name="Ma J."/>
        </authorList>
    </citation>
    <scope>NUCLEOTIDE SEQUENCE [LARGE SCALE GENOMIC DNA]</scope>
    <source>
        <strain evidence="6">JCM 17225</strain>
    </source>
</reference>
<dbReference type="Gene3D" id="3.10.180.10">
    <property type="entry name" value="2,3-Dihydroxybiphenyl 1,2-Dioxygenase, domain 1"/>
    <property type="match status" value="1"/>
</dbReference>
<dbReference type="Proteomes" id="UP001501469">
    <property type="component" value="Unassembled WGS sequence"/>
</dbReference>
<dbReference type="Pfam" id="PF22658">
    <property type="entry name" value="YycE-like_N"/>
    <property type="match status" value="1"/>
</dbReference>
<sequence>MAAPILRVARPTDNLPALRRFYCDGLGLRQLAAFTAHNGFDGLVLAHPQAPYHLEFTHQPGHIVGRAPTPDNLLVFYLPDAEEWRAAVQRMETAGFAPVPSYNPYWDAHGRTFEDPDGYRVVLQQARWAPHEALAVTVRDFRSGDQPIFRQLNEEWISRYFRLEPADLKALEHPEEYILEPGGSILFAELDGQVVGTCALIRMGDGRSYELAKMAVSPAAQGQQIGYLLGQAAVQRVRDLGGARLYLESNSKLAPALALYRKLGFQDLAEPNPSPYARADVQMQLLLT</sequence>
<dbReference type="InterPro" id="IPR058998">
    <property type="entry name" value="YycE-like_N"/>
</dbReference>
<dbReference type="SUPFAM" id="SSF55729">
    <property type="entry name" value="Acyl-CoA N-acyltransferases (Nat)"/>
    <property type="match status" value="1"/>
</dbReference>
<dbReference type="InterPro" id="IPR037523">
    <property type="entry name" value="VOC_core"/>
</dbReference>